<evidence type="ECO:0000313" key="2">
    <source>
        <dbReference type="Proteomes" id="UP000316921"/>
    </source>
</evidence>
<dbReference type="EMBL" id="CP036287">
    <property type="protein sequence ID" value="QDU64959.1"/>
    <property type="molecule type" value="Genomic_DNA"/>
</dbReference>
<reference evidence="1 2" key="1">
    <citation type="submission" date="2019-02" db="EMBL/GenBank/DDBJ databases">
        <title>Deep-cultivation of Planctomycetes and their phenomic and genomic characterization uncovers novel biology.</title>
        <authorList>
            <person name="Wiegand S."/>
            <person name="Jogler M."/>
            <person name="Boedeker C."/>
            <person name="Pinto D."/>
            <person name="Vollmers J."/>
            <person name="Rivas-Marin E."/>
            <person name="Kohn T."/>
            <person name="Peeters S.H."/>
            <person name="Heuer A."/>
            <person name="Rast P."/>
            <person name="Oberbeckmann S."/>
            <person name="Bunk B."/>
            <person name="Jeske O."/>
            <person name="Meyerdierks A."/>
            <person name="Storesund J.E."/>
            <person name="Kallscheuer N."/>
            <person name="Luecker S."/>
            <person name="Lage O.M."/>
            <person name="Pohl T."/>
            <person name="Merkel B.J."/>
            <person name="Hornburger P."/>
            <person name="Mueller R.-W."/>
            <person name="Bruemmer F."/>
            <person name="Labrenz M."/>
            <person name="Spormann A.M."/>
            <person name="Op den Camp H."/>
            <person name="Overmann J."/>
            <person name="Amann R."/>
            <person name="Jetten M.S.M."/>
            <person name="Mascher T."/>
            <person name="Medema M.H."/>
            <person name="Devos D.P."/>
            <person name="Kaster A.-K."/>
            <person name="Ovreas L."/>
            <person name="Rohde M."/>
            <person name="Galperin M.Y."/>
            <person name="Jogler C."/>
        </authorList>
    </citation>
    <scope>NUCLEOTIDE SEQUENCE [LARGE SCALE GENOMIC DNA]</scope>
    <source>
        <strain evidence="1 2">Pla133</strain>
    </source>
</reference>
<dbReference type="KEGG" id="pbap:Pla133_00200"/>
<sequence>MSTLEFRVHVPSLFLGAAVLLGLGFLYPGPAVQSTANELTTANGDWRNIVRVEEGFPYQVPEGKALVVQSVGFKGDQPFTFAYFVSLDIDGEVELLLDPSSGANHIRPGWVVEAGSRLTVRMQGDELVGYAFGYLVDQ</sequence>
<dbReference type="RefSeq" id="WP_145061139.1">
    <property type="nucleotide sequence ID" value="NZ_CP036287.1"/>
</dbReference>
<organism evidence="1 2">
    <name type="scientific">Engelhardtia mirabilis</name>
    <dbReference type="NCBI Taxonomy" id="2528011"/>
    <lineage>
        <taxon>Bacteria</taxon>
        <taxon>Pseudomonadati</taxon>
        <taxon>Planctomycetota</taxon>
        <taxon>Planctomycetia</taxon>
        <taxon>Planctomycetia incertae sedis</taxon>
        <taxon>Engelhardtia</taxon>
    </lineage>
</organism>
<evidence type="ECO:0000313" key="1">
    <source>
        <dbReference type="EMBL" id="QDU64959.1"/>
    </source>
</evidence>
<gene>
    <name evidence="1" type="ORF">Pla133_00200</name>
</gene>
<accession>A0A518BDA6</accession>
<proteinExistence type="predicted"/>
<dbReference type="AlphaFoldDB" id="A0A518BDA6"/>
<protein>
    <submittedName>
        <fullName evidence="1">Uncharacterized protein</fullName>
    </submittedName>
</protein>
<name>A0A518BDA6_9BACT</name>
<dbReference type="Proteomes" id="UP000316921">
    <property type="component" value="Chromosome"/>
</dbReference>
<keyword evidence="2" id="KW-1185">Reference proteome</keyword>